<reference evidence="5" key="2">
    <citation type="submission" date="2021-08" db="EMBL/GenBank/DDBJ databases">
        <authorList>
            <person name="Tani A."/>
            <person name="Ola A."/>
            <person name="Ogura Y."/>
            <person name="Katsura K."/>
            <person name="Hayashi T."/>
        </authorList>
    </citation>
    <scope>NUCLEOTIDE SEQUENCE</scope>
    <source>
        <strain evidence="5">DSM 19015</strain>
    </source>
</reference>
<evidence type="ECO:0000256" key="2">
    <source>
        <dbReference type="ARBA" id="ARBA00023125"/>
    </source>
</evidence>
<feature type="domain" description="Peptidase S24/S26A/S26B/S26C" evidence="4">
    <location>
        <begin position="116"/>
        <end position="236"/>
    </location>
</feature>
<protein>
    <submittedName>
        <fullName evidence="5">HTH-type transcriptional regulator</fullName>
    </submittedName>
</protein>
<evidence type="ECO:0000313" key="5">
    <source>
        <dbReference type="EMBL" id="GJD93404.1"/>
    </source>
</evidence>
<evidence type="ECO:0000313" key="6">
    <source>
        <dbReference type="Proteomes" id="UP001055125"/>
    </source>
</evidence>
<sequence>MPNLGCSVNLELALRGMILVAKSIDDARTDIAAAQRLRAIVDAHGGNKEFARISGIPLGSLNNYLSGVAMKLPTLIKVADAARMTLDEVVGRAVTPQRVTSDTTELFIPIPHLEVRASAGSGLAPMMEEGDEGRQIAFRSSWLRALGIAPQNAEFLTAEGDSMWPTIHDGDLMLVDRGYGEVVNGKIYVLVVNGLVVVKRVSLLAFGGLMLIADNERYPSETVPRSEVENLNFQARVAWFGRPI</sequence>
<accession>A0ABQ4RUM2</accession>
<keyword evidence="3" id="KW-0804">Transcription</keyword>
<dbReference type="SUPFAM" id="SSF51306">
    <property type="entry name" value="LexA/Signal peptidase"/>
    <property type="match status" value="1"/>
</dbReference>
<dbReference type="InterPro" id="IPR036286">
    <property type="entry name" value="LexA/Signal_pep-like_sf"/>
</dbReference>
<dbReference type="InterPro" id="IPR010982">
    <property type="entry name" value="Lambda_DNA-bd_dom_sf"/>
</dbReference>
<dbReference type="InterPro" id="IPR015927">
    <property type="entry name" value="Peptidase_S24_S26A/B/C"/>
</dbReference>
<keyword evidence="1" id="KW-0805">Transcription regulation</keyword>
<organism evidence="5 6">
    <name type="scientific">Methylobacterium iners</name>
    <dbReference type="NCBI Taxonomy" id="418707"/>
    <lineage>
        <taxon>Bacteria</taxon>
        <taxon>Pseudomonadati</taxon>
        <taxon>Pseudomonadota</taxon>
        <taxon>Alphaproteobacteria</taxon>
        <taxon>Hyphomicrobiales</taxon>
        <taxon>Methylobacteriaceae</taxon>
        <taxon>Methylobacterium</taxon>
    </lineage>
</organism>
<evidence type="ECO:0000259" key="4">
    <source>
        <dbReference type="Pfam" id="PF00717"/>
    </source>
</evidence>
<reference evidence="5" key="1">
    <citation type="journal article" date="2021" name="Front. Microbiol.">
        <title>Comprehensive Comparative Genomics and Phenotyping of Methylobacterium Species.</title>
        <authorList>
            <person name="Alessa O."/>
            <person name="Ogura Y."/>
            <person name="Fujitani Y."/>
            <person name="Takami H."/>
            <person name="Hayashi T."/>
            <person name="Sahin N."/>
            <person name="Tani A."/>
        </authorList>
    </citation>
    <scope>NUCLEOTIDE SEQUENCE</scope>
    <source>
        <strain evidence="5">DSM 19015</strain>
    </source>
</reference>
<dbReference type="Gene3D" id="2.10.109.10">
    <property type="entry name" value="Umud Fragment, subunit A"/>
    <property type="match status" value="1"/>
</dbReference>
<dbReference type="Pfam" id="PF00717">
    <property type="entry name" value="Peptidase_S24"/>
    <property type="match status" value="1"/>
</dbReference>
<evidence type="ECO:0000256" key="3">
    <source>
        <dbReference type="ARBA" id="ARBA00023163"/>
    </source>
</evidence>
<proteinExistence type="predicted"/>
<dbReference type="CDD" id="cd00093">
    <property type="entry name" value="HTH_XRE"/>
    <property type="match status" value="1"/>
</dbReference>
<dbReference type="EMBL" id="BPQP01000008">
    <property type="protein sequence ID" value="GJD93404.1"/>
    <property type="molecule type" value="Genomic_DNA"/>
</dbReference>
<gene>
    <name evidence="5" type="ORF">OCOJLMKI_0598</name>
</gene>
<dbReference type="SUPFAM" id="SSF47413">
    <property type="entry name" value="lambda repressor-like DNA-binding domains"/>
    <property type="match status" value="1"/>
</dbReference>
<dbReference type="InterPro" id="IPR039418">
    <property type="entry name" value="LexA-like"/>
</dbReference>
<dbReference type="PANTHER" id="PTHR40661:SF3">
    <property type="entry name" value="FELS-1 PROPHAGE TRANSCRIPTIONAL REGULATOR"/>
    <property type="match status" value="1"/>
</dbReference>
<name>A0ABQ4RUM2_9HYPH</name>
<dbReference type="PANTHER" id="PTHR40661">
    <property type="match status" value="1"/>
</dbReference>
<dbReference type="CDD" id="cd06529">
    <property type="entry name" value="S24_LexA-like"/>
    <property type="match status" value="1"/>
</dbReference>
<evidence type="ECO:0000256" key="1">
    <source>
        <dbReference type="ARBA" id="ARBA00023015"/>
    </source>
</evidence>
<comment type="caution">
    <text evidence="5">The sequence shown here is derived from an EMBL/GenBank/DDBJ whole genome shotgun (WGS) entry which is preliminary data.</text>
</comment>
<keyword evidence="6" id="KW-1185">Reference proteome</keyword>
<keyword evidence="2" id="KW-0238">DNA-binding</keyword>
<dbReference type="InterPro" id="IPR001387">
    <property type="entry name" value="Cro/C1-type_HTH"/>
</dbReference>
<dbReference type="RefSeq" id="WP_238242611.1">
    <property type="nucleotide sequence ID" value="NZ_BPQP01000008.1"/>
</dbReference>
<dbReference type="Proteomes" id="UP001055125">
    <property type="component" value="Unassembled WGS sequence"/>
</dbReference>